<dbReference type="SUPFAM" id="SSF56176">
    <property type="entry name" value="FAD-binding/transporter-associated domain-like"/>
    <property type="match status" value="1"/>
</dbReference>
<dbReference type="HOGENOM" id="CLU_018354_4_4_1"/>
<feature type="chain" id="PRO_5002176370" description="FAD-binding PCMH-type domain-containing protein" evidence="3">
    <location>
        <begin position="18"/>
        <end position="576"/>
    </location>
</feature>
<dbReference type="Pfam" id="PF08031">
    <property type="entry name" value="BBE"/>
    <property type="match status" value="1"/>
</dbReference>
<dbReference type="InterPro" id="IPR006094">
    <property type="entry name" value="Oxid_FAD_bind_N"/>
</dbReference>
<dbReference type="InterPro" id="IPR016166">
    <property type="entry name" value="FAD-bd_PCMH"/>
</dbReference>
<reference evidence="6" key="2">
    <citation type="submission" date="2015-01" db="EMBL/GenBank/DDBJ databases">
        <title>Evolutionary Origins and Diversification of the Mycorrhizal Mutualists.</title>
        <authorList>
            <consortium name="DOE Joint Genome Institute"/>
            <consortium name="Mycorrhizal Genomics Consortium"/>
            <person name="Kohler A."/>
            <person name="Kuo A."/>
            <person name="Nagy L.G."/>
            <person name="Floudas D."/>
            <person name="Copeland A."/>
            <person name="Barry K.W."/>
            <person name="Cichocki N."/>
            <person name="Veneault-Fourrey C."/>
            <person name="LaButti K."/>
            <person name="Lindquist E.A."/>
            <person name="Lipzen A."/>
            <person name="Lundell T."/>
            <person name="Morin E."/>
            <person name="Murat C."/>
            <person name="Riley R."/>
            <person name="Ohm R."/>
            <person name="Sun H."/>
            <person name="Tunlid A."/>
            <person name="Henrissat B."/>
            <person name="Grigoriev I.V."/>
            <person name="Hibbett D.S."/>
            <person name="Martin F."/>
        </authorList>
    </citation>
    <scope>NUCLEOTIDE SEQUENCE [LARGE SCALE GENOMIC DNA]</scope>
    <source>
        <strain evidence="6">Marx 270</strain>
    </source>
</reference>
<dbReference type="EMBL" id="KN831984">
    <property type="protein sequence ID" value="KIO01905.1"/>
    <property type="molecule type" value="Genomic_DNA"/>
</dbReference>
<dbReference type="InterPro" id="IPR012951">
    <property type="entry name" value="BBE"/>
</dbReference>
<proteinExistence type="inferred from homology"/>
<dbReference type="InterPro" id="IPR036318">
    <property type="entry name" value="FAD-bd_PCMH-like_sf"/>
</dbReference>
<feature type="domain" description="FAD-binding PCMH-type" evidence="4">
    <location>
        <begin position="122"/>
        <end position="309"/>
    </location>
</feature>
<dbReference type="InParanoid" id="A0A0C3NLW6"/>
<dbReference type="OrthoDB" id="9983560at2759"/>
<dbReference type="Pfam" id="PF01565">
    <property type="entry name" value="FAD_binding_4"/>
    <property type="match status" value="1"/>
</dbReference>
<dbReference type="Gene3D" id="3.30.465.10">
    <property type="match status" value="2"/>
</dbReference>
<evidence type="ECO:0000313" key="6">
    <source>
        <dbReference type="Proteomes" id="UP000054217"/>
    </source>
</evidence>
<dbReference type="Proteomes" id="UP000054217">
    <property type="component" value="Unassembled WGS sequence"/>
</dbReference>
<reference evidence="5 6" key="1">
    <citation type="submission" date="2014-04" db="EMBL/GenBank/DDBJ databases">
        <authorList>
            <consortium name="DOE Joint Genome Institute"/>
            <person name="Kuo A."/>
            <person name="Kohler A."/>
            <person name="Costa M.D."/>
            <person name="Nagy L.G."/>
            <person name="Floudas D."/>
            <person name="Copeland A."/>
            <person name="Barry K.W."/>
            <person name="Cichocki N."/>
            <person name="Veneault-Fourrey C."/>
            <person name="LaButti K."/>
            <person name="Lindquist E.A."/>
            <person name="Lipzen A."/>
            <person name="Lundell T."/>
            <person name="Morin E."/>
            <person name="Murat C."/>
            <person name="Sun H."/>
            <person name="Tunlid A."/>
            <person name="Henrissat B."/>
            <person name="Grigoriev I.V."/>
            <person name="Hibbett D.S."/>
            <person name="Martin F."/>
            <person name="Nordberg H.P."/>
            <person name="Cantor M.N."/>
            <person name="Hua S.X."/>
        </authorList>
    </citation>
    <scope>NUCLEOTIDE SEQUENCE [LARGE SCALE GENOMIC DNA]</scope>
    <source>
        <strain evidence="5 6">Marx 270</strain>
    </source>
</reference>
<dbReference type="STRING" id="870435.A0A0C3NLW6"/>
<evidence type="ECO:0000259" key="4">
    <source>
        <dbReference type="PROSITE" id="PS51387"/>
    </source>
</evidence>
<comment type="similarity">
    <text evidence="1">Belongs to the oxygen-dependent FAD-linked oxidoreductase family.</text>
</comment>
<dbReference type="PANTHER" id="PTHR13878">
    <property type="entry name" value="GULONOLACTONE OXIDASE"/>
    <property type="match status" value="1"/>
</dbReference>
<dbReference type="AlphaFoldDB" id="A0A0C3NLW6"/>
<organism evidence="5 6">
    <name type="scientific">Pisolithus tinctorius Marx 270</name>
    <dbReference type="NCBI Taxonomy" id="870435"/>
    <lineage>
        <taxon>Eukaryota</taxon>
        <taxon>Fungi</taxon>
        <taxon>Dikarya</taxon>
        <taxon>Basidiomycota</taxon>
        <taxon>Agaricomycotina</taxon>
        <taxon>Agaricomycetes</taxon>
        <taxon>Agaricomycetidae</taxon>
        <taxon>Boletales</taxon>
        <taxon>Sclerodermatineae</taxon>
        <taxon>Pisolithaceae</taxon>
        <taxon>Pisolithus</taxon>
    </lineage>
</organism>
<keyword evidence="3" id="KW-0732">Signal</keyword>
<evidence type="ECO:0000256" key="2">
    <source>
        <dbReference type="ARBA" id="ARBA00023002"/>
    </source>
</evidence>
<keyword evidence="2" id="KW-0560">Oxidoreductase</keyword>
<feature type="signal peptide" evidence="3">
    <location>
        <begin position="1"/>
        <end position="17"/>
    </location>
</feature>
<evidence type="ECO:0000313" key="5">
    <source>
        <dbReference type="EMBL" id="KIO01905.1"/>
    </source>
</evidence>
<name>A0A0C3NLW6_PISTI</name>
<accession>A0A0C3NLW6</accession>
<dbReference type="PROSITE" id="PS51387">
    <property type="entry name" value="FAD_PCMH"/>
    <property type="match status" value="1"/>
</dbReference>
<sequence>MLVIFFTLSFFALGSFAGAPSNSSGCLCTYENPCWPTPDQFAELESQVSQPLIYPVPTASACYPANDPSGNCTQVMERWTDGNWRSSIPGSMAEPNFESFVFKNGTISACYLNTSLGAPCEQGSVPVIGVDARTPQDIQAAVNFALRYSLKLVGHWRIIRHDYLGRSTGRGAFVVWTHKMKNITYDAEFAPEGAPANETYQAMTVGSGVQWHEAYDVANQNGRMMVGAQDPDGSVGAGGGWFQGGGHSSLSPSYGLGVDNVVQLTVVTSTGAHLTVNNYQYPDLFWALRGGGGGTYGIVTSVTYRTYQQLPVVLYFMQANVTNTTVMKELIGGMLRLQPNLTDDGWSGYGFFVNTSATFIGMNPGISTAAANASTQPLTDYWLSLESKGISLEIEISPFDTWYAWHTWFQQLFSTTGEDGTNMMVTSRLLSRDILTNQYADVAEILSDCQGEVNMVAGGKVAQISPDSAGLNPAWRNAIVETVCGVFWAEGATAEEISGQIDQLKVWIKDMYALTPQAGAYFNEASLFEIDWQYTFFGSHYGKLKEIKDKYDPYRLFVVAEGVGSEEWNEELTCRW</sequence>
<keyword evidence="6" id="KW-1185">Reference proteome</keyword>
<dbReference type="InterPro" id="IPR016169">
    <property type="entry name" value="FAD-bd_PCMH_sub2"/>
</dbReference>
<protein>
    <recommendedName>
        <fullName evidence="4">FAD-binding PCMH-type domain-containing protein</fullName>
    </recommendedName>
</protein>
<evidence type="ECO:0000256" key="3">
    <source>
        <dbReference type="SAM" id="SignalP"/>
    </source>
</evidence>
<dbReference type="GO" id="GO:0071949">
    <property type="term" value="F:FAD binding"/>
    <property type="evidence" value="ECO:0007669"/>
    <property type="project" value="InterPro"/>
</dbReference>
<evidence type="ECO:0000256" key="1">
    <source>
        <dbReference type="ARBA" id="ARBA00005466"/>
    </source>
</evidence>
<dbReference type="GO" id="GO:0016491">
    <property type="term" value="F:oxidoreductase activity"/>
    <property type="evidence" value="ECO:0007669"/>
    <property type="project" value="UniProtKB-KW"/>
</dbReference>
<dbReference type="PANTHER" id="PTHR13878:SF91">
    <property type="entry name" value="FAD BINDING DOMAIN PROTEIN (AFU_ORTHOLOGUE AFUA_6G12070)-RELATED"/>
    <property type="match status" value="1"/>
</dbReference>
<dbReference type="InterPro" id="IPR050432">
    <property type="entry name" value="FAD-linked_Oxidoreductases_BP"/>
</dbReference>
<gene>
    <name evidence="5" type="ORF">M404DRAFT_28161</name>
</gene>